<evidence type="ECO:0000259" key="7">
    <source>
        <dbReference type="PROSITE" id="PS51866"/>
    </source>
</evidence>
<dbReference type="GO" id="GO:0016887">
    <property type="term" value="F:ATP hydrolysis activity"/>
    <property type="evidence" value="ECO:0007669"/>
    <property type="project" value="InterPro"/>
</dbReference>
<evidence type="ECO:0000313" key="9">
    <source>
        <dbReference type="Proteomes" id="UP000585272"/>
    </source>
</evidence>
<dbReference type="SUPFAM" id="SSF52540">
    <property type="entry name" value="P-loop containing nucleoside triphosphate hydrolases"/>
    <property type="match status" value="1"/>
</dbReference>
<dbReference type="Pfam" id="PF03459">
    <property type="entry name" value="TOBE"/>
    <property type="match status" value="1"/>
</dbReference>
<keyword evidence="2 5" id="KW-0500">Molybdenum</keyword>
<protein>
    <submittedName>
        <fullName evidence="8">Molybdate transport system ATP-binding protein</fullName>
    </submittedName>
</protein>
<gene>
    <name evidence="8" type="ORF">BDZ31_003198</name>
</gene>
<dbReference type="PROSITE" id="PS50893">
    <property type="entry name" value="ABC_TRANSPORTER_2"/>
    <property type="match status" value="1"/>
</dbReference>
<evidence type="ECO:0000313" key="8">
    <source>
        <dbReference type="EMBL" id="MBB4663603.1"/>
    </source>
</evidence>
<comment type="caution">
    <text evidence="8">The sequence shown here is derived from an EMBL/GenBank/DDBJ whole genome shotgun (WGS) entry which is preliminary data.</text>
</comment>
<reference evidence="8 9" key="1">
    <citation type="submission" date="2020-08" db="EMBL/GenBank/DDBJ databases">
        <title>Genomic Encyclopedia of Archaeal and Bacterial Type Strains, Phase II (KMG-II): from individual species to whole genera.</title>
        <authorList>
            <person name="Goeker M."/>
        </authorList>
    </citation>
    <scope>NUCLEOTIDE SEQUENCE [LARGE SCALE GENOMIC DNA]</scope>
    <source>
        <strain evidence="8 9">DSM 23288</strain>
    </source>
</reference>
<dbReference type="PANTHER" id="PTHR42781:SF4">
    <property type="entry name" value="SPERMIDINE_PUTRESCINE IMPORT ATP-BINDING PROTEIN POTA"/>
    <property type="match status" value="1"/>
</dbReference>
<dbReference type="PANTHER" id="PTHR42781">
    <property type="entry name" value="SPERMIDINE/PUTRESCINE IMPORT ATP-BINDING PROTEIN POTA"/>
    <property type="match status" value="1"/>
</dbReference>
<organism evidence="8 9">
    <name type="scientific">Conexibacter arvalis</name>
    <dbReference type="NCBI Taxonomy" id="912552"/>
    <lineage>
        <taxon>Bacteria</taxon>
        <taxon>Bacillati</taxon>
        <taxon>Actinomycetota</taxon>
        <taxon>Thermoleophilia</taxon>
        <taxon>Solirubrobacterales</taxon>
        <taxon>Conexibacteraceae</taxon>
        <taxon>Conexibacter</taxon>
    </lineage>
</organism>
<feature type="domain" description="ABC transporter" evidence="6">
    <location>
        <begin position="1"/>
        <end position="233"/>
    </location>
</feature>
<proteinExistence type="predicted"/>
<evidence type="ECO:0000256" key="2">
    <source>
        <dbReference type="ARBA" id="ARBA00022505"/>
    </source>
</evidence>
<evidence type="ECO:0000259" key="6">
    <source>
        <dbReference type="PROSITE" id="PS50893"/>
    </source>
</evidence>
<name>A0A840IHE9_9ACTN</name>
<keyword evidence="1" id="KW-0813">Transport</keyword>
<dbReference type="InterPro" id="IPR003593">
    <property type="entry name" value="AAA+_ATPase"/>
</dbReference>
<evidence type="ECO:0000256" key="5">
    <source>
        <dbReference type="PROSITE-ProRule" id="PRU01213"/>
    </source>
</evidence>
<dbReference type="SUPFAM" id="SSF50331">
    <property type="entry name" value="MOP-like"/>
    <property type="match status" value="1"/>
</dbReference>
<dbReference type="SMART" id="SM00382">
    <property type="entry name" value="AAA"/>
    <property type="match status" value="1"/>
</dbReference>
<dbReference type="InterPro" id="IPR008995">
    <property type="entry name" value="Mo/tungstate-bd_C_term_dom"/>
</dbReference>
<evidence type="ECO:0000256" key="3">
    <source>
        <dbReference type="ARBA" id="ARBA00022741"/>
    </source>
</evidence>
<evidence type="ECO:0000256" key="4">
    <source>
        <dbReference type="ARBA" id="ARBA00022840"/>
    </source>
</evidence>
<dbReference type="InterPro" id="IPR050093">
    <property type="entry name" value="ABC_SmlMolc_Importer"/>
</dbReference>
<dbReference type="Gene3D" id="3.40.50.300">
    <property type="entry name" value="P-loop containing nucleotide triphosphate hydrolases"/>
    <property type="match status" value="1"/>
</dbReference>
<sequence>MLSAELRTRVGALDLDVALEVPARTCLALAGPSGAGKTTILRAVAGLLRPDAGRIACGGEPWFDGARRVFVAPELRGCGYLFQDYALFGHLSVWRNVAYGLRGLSRAQRWARAVELLERFGVAALADRRPGSLSGGERQRVALARALAPRPRALLLDEPLSALDARSRGRAGRELGRLLAELEVPALLVTHDFAEAALLGDEVAVLDGGRIVQRGPAPELAARPASGFVADFTGAVVLTGAVVAAADGERPLTVVALDGGGEVRSTDGGEGPVAVSVHPWEVTLEPPEAPSAGSASNRLAAEVVSVTEVGNRVRVGLALPQPLTAEVTGASVERLELAPGRRVVAVWKAAATRVTPR</sequence>
<dbReference type="PROSITE" id="PS00211">
    <property type="entry name" value="ABC_TRANSPORTER_1"/>
    <property type="match status" value="1"/>
</dbReference>
<dbReference type="InterPro" id="IPR005116">
    <property type="entry name" value="Transp-assoc_OB_typ1"/>
</dbReference>
<dbReference type="GO" id="GO:0005524">
    <property type="term" value="F:ATP binding"/>
    <property type="evidence" value="ECO:0007669"/>
    <property type="project" value="UniProtKB-KW"/>
</dbReference>
<feature type="domain" description="Mop" evidence="7">
    <location>
        <begin position="292"/>
        <end position="356"/>
    </location>
</feature>
<keyword evidence="9" id="KW-1185">Reference proteome</keyword>
<dbReference type="EMBL" id="JACHNU010000004">
    <property type="protein sequence ID" value="MBB4663603.1"/>
    <property type="molecule type" value="Genomic_DNA"/>
</dbReference>
<accession>A0A840IHE9</accession>
<dbReference type="AlphaFoldDB" id="A0A840IHE9"/>
<dbReference type="Pfam" id="PF00005">
    <property type="entry name" value="ABC_tran"/>
    <property type="match status" value="1"/>
</dbReference>
<dbReference type="GO" id="GO:0015689">
    <property type="term" value="P:molybdate ion transport"/>
    <property type="evidence" value="ECO:0007669"/>
    <property type="project" value="InterPro"/>
</dbReference>
<dbReference type="InterPro" id="IPR003439">
    <property type="entry name" value="ABC_transporter-like_ATP-bd"/>
</dbReference>
<keyword evidence="3" id="KW-0547">Nucleotide-binding</keyword>
<dbReference type="RefSeq" id="WP_183343320.1">
    <property type="nucleotide sequence ID" value="NZ_JACHNU010000004.1"/>
</dbReference>
<dbReference type="PROSITE" id="PS51866">
    <property type="entry name" value="MOP"/>
    <property type="match status" value="1"/>
</dbReference>
<evidence type="ECO:0000256" key="1">
    <source>
        <dbReference type="ARBA" id="ARBA00022448"/>
    </source>
</evidence>
<keyword evidence="4 8" id="KW-0067">ATP-binding</keyword>
<dbReference type="InterPro" id="IPR004606">
    <property type="entry name" value="Mop_domain"/>
</dbReference>
<dbReference type="InterPro" id="IPR017871">
    <property type="entry name" value="ABC_transporter-like_CS"/>
</dbReference>
<dbReference type="Proteomes" id="UP000585272">
    <property type="component" value="Unassembled WGS sequence"/>
</dbReference>
<dbReference type="InterPro" id="IPR027417">
    <property type="entry name" value="P-loop_NTPase"/>
</dbReference>
<dbReference type="Gene3D" id="2.40.50.100">
    <property type="match status" value="1"/>
</dbReference>